<reference evidence="1 2" key="1">
    <citation type="submission" date="2020-02" db="EMBL/GenBank/DDBJ databases">
        <title>A chromosome-scale genome assembly of the black bullhead catfish (Ameiurus melas).</title>
        <authorList>
            <person name="Wen M."/>
            <person name="Zham M."/>
            <person name="Cabau C."/>
            <person name="Klopp C."/>
            <person name="Donnadieu C."/>
            <person name="Roques C."/>
            <person name="Bouchez O."/>
            <person name="Lampietro C."/>
            <person name="Jouanno E."/>
            <person name="Herpin A."/>
            <person name="Louis A."/>
            <person name="Berthelot C."/>
            <person name="Parey E."/>
            <person name="Roest-Crollius H."/>
            <person name="Braasch I."/>
            <person name="Postlethwait J."/>
            <person name="Robinson-Rechavi M."/>
            <person name="Echchiki A."/>
            <person name="Begum T."/>
            <person name="Montfort J."/>
            <person name="Schartl M."/>
            <person name="Bobe J."/>
            <person name="Guiguen Y."/>
        </authorList>
    </citation>
    <scope>NUCLEOTIDE SEQUENCE [LARGE SCALE GENOMIC DNA]</scope>
    <source>
        <strain evidence="1">M_S1</strain>
        <tissue evidence="1">Blood</tissue>
    </source>
</reference>
<evidence type="ECO:0000313" key="2">
    <source>
        <dbReference type="Proteomes" id="UP000593565"/>
    </source>
</evidence>
<dbReference type="Proteomes" id="UP000593565">
    <property type="component" value="Unassembled WGS sequence"/>
</dbReference>
<dbReference type="EMBL" id="JAAGNN010000029">
    <property type="protein sequence ID" value="KAF4070609.1"/>
    <property type="molecule type" value="Genomic_DNA"/>
</dbReference>
<gene>
    <name evidence="1" type="ORF">AMELA_G00287240</name>
</gene>
<proteinExistence type="predicted"/>
<organism evidence="1 2">
    <name type="scientific">Ameiurus melas</name>
    <name type="common">Black bullhead</name>
    <name type="synonym">Silurus melas</name>
    <dbReference type="NCBI Taxonomy" id="219545"/>
    <lineage>
        <taxon>Eukaryota</taxon>
        <taxon>Metazoa</taxon>
        <taxon>Chordata</taxon>
        <taxon>Craniata</taxon>
        <taxon>Vertebrata</taxon>
        <taxon>Euteleostomi</taxon>
        <taxon>Actinopterygii</taxon>
        <taxon>Neopterygii</taxon>
        <taxon>Teleostei</taxon>
        <taxon>Ostariophysi</taxon>
        <taxon>Siluriformes</taxon>
        <taxon>Ictaluridae</taxon>
        <taxon>Ameiurus</taxon>
    </lineage>
</organism>
<protein>
    <submittedName>
        <fullName evidence="1">Uncharacterized protein</fullName>
    </submittedName>
</protein>
<dbReference type="AlphaFoldDB" id="A0A7J5ZLD4"/>
<accession>A0A7J5ZLD4</accession>
<name>A0A7J5ZLD4_AMEME</name>
<sequence>MSANSSVPEAILEHLRGHIKSKISATTYFICIFASPSLDNAPPKPSWGDLMDAEDGGLENVEPSCFYNLWSTNTTTQVEEQKLEEQKVEE</sequence>
<comment type="caution">
    <text evidence="1">The sequence shown here is derived from an EMBL/GenBank/DDBJ whole genome shotgun (WGS) entry which is preliminary data.</text>
</comment>
<evidence type="ECO:0000313" key="1">
    <source>
        <dbReference type="EMBL" id="KAF4070609.1"/>
    </source>
</evidence>
<keyword evidence="2" id="KW-1185">Reference proteome</keyword>